<feature type="compositionally biased region" description="Basic and acidic residues" evidence="1">
    <location>
        <begin position="33"/>
        <end position="44"/>
    </location>
</feature>
<dbReference type="CDD" id="cd06222">
    <property type="entry name" value="RNase_H_like"/>
    <property type="match status" value="1"/>
</dbReference>
<evidence type="ECO:0000256" key="1">
    <source>
        <dbReference type="SAM" id="MobiDB-lite"/>
    </source>
</evidence>
<dbReference type="Proteomes" id="UP000095767">
    <property type="component" value="Unassembled WGS sequence"/>
</dbReference>
<dbReference type="GO" id="GO:0003676">
    <property type="term" value="F:nucleic acid binding"/>
    <property type="evidence" value="ECO:0007669"/>
    <property type="project" value="InterPro"/>
</dbReference>
<sequence>MELRGVRQQHNGFDAKGKNPACDSLVTGKHKAKEQEHSRWEPPKEGCMKINVDGAFDISSGEGGIGVTVRDATGTVQLTAWRYVRSGRDAEEVEAMACKEGLLLTAQWCQQNAILETDCSSMVCMLAKREDLRSHLKFIIDACQEAGDRLQEWKVVHTRRESNGVAHELAQLAKRTKHSAVWFFAAQMCVEQLIARECTLISD</sequence>
<feature type="region of interest" description="Disordered" evidence="1">
    <location>
        <begin position="1"/>
        <end position="44"/>
    </location>
</feature>
<dbReference type="PANTHER" id="PTHR47723:SF24">
    <property type="entry name" value="RNASE H TYPE-1 DOMAIN-CONTAINING PROTEIN"/>
    <property type="match status" value="1"/>
</dbReference>
<dbReference type="InterPro" id="IPR053151">
    <property type="entry name" value="RNase_H-like"/>
</dbReference>
<dbReference type="InterPro" id="IPR002156">
    <property type="entry name" value="RNaseH_domain"/>
</dbReference>
<dbReference type="OrthoDB" id="690769at2759"/>
<evidence type="ECO:0000259" key="2">
    <source>
        <dbReference type="Pfam" id="PF13456"/>
    </source>
</evidence>
<protein>
    <recommendedName>
        <fullName evidence="2">RNase H type-1 domain-containing protein</fullName>
    </recommendedName>
</protein>
<name>A0A1E5UZ63_9POAL</name>
<proteinExistence type="predicted"/>
<evidence type="ECO:0000313" key="4">
    <source>
        <dbReference type="Proteomes" id="UP000095767"/>
    </source>
</evidence>
<accession>A0A1E5UZ63</accession>
<dbReference type="InterPro" id="IPR036397">
    <property type="entry name" value="RNaseH_sf"/>
</dbReference>
<dbReference type="InterPro" id="IPR012337">
    <property type="entry name" value="RNaseH-like_sf"/>
</dbReference>
<feature type="domain" description="RNase H type-1" evidence="2">
    <location>
        <begin position="51"/>
        <end position="172"/>
    </location>
</feature>
<dbReference type="InterPro" id="IPR044730">
    <property type="entry name" value="RNase_H-like_dom_plant"/>
</dbReference>
<organism evidence="3 4">
    <name type="scientific">Dichanthelium oligosanthes</name>
    <dbReference type="NCBI Taxonomy" id="888268"/>
    <lineage>
        <taxon>Eukaryota</taxon>
        <taxon>Viridiplantae</taxon>
        <taxon>Streptophyta</taxon>
        <taxon>Embryophyta</taxon>
        <taxon>Tracheophyta</taxon>
        <taxon>Spermatophyta</taxon>
        <taxon>Magnoliopsida</taxon>
        <taxon>Liliopsida</taxon>
        <taxon>Poales</taxon>
        <taxon>Poaceae</taxon>
        <taxon>PACMAD clade</taxon>
        <taxon>Panicoideae</taxon>
        <taxon>Panicodae</taxon>
        <taxon>Paniceae</taxon>
        <taxon>Dichantheliinae</taxon>
        <taxon>Dichanthelium</taxon>
    </lineage>
</organism>
<dbReference type="STRING" id="888268.A0A1E5UZ63"/>
<dbReference type="GO" id="GO:0004523">
    <property type="term" value="F:RNA-DNA hybrid ribonuclease activity"/>
    <property type="evidence" value="ECO:0007669"/>
    <property type="project" value="InterPro"/>
</dbReference>
<comment type="caution">
    <text evidence="3">The sequence shown here is derived from an EMBL/GenBank/DDBJ whole genome shotgun (WGS) entry which is preliminary data.</text>
</comment>
<keyword evidence="4" id="KW-1185">Reference proteome</keyword>
<dbReference type="SUPFAM" id="SSF53098">
    <property type="entry name" value="Ribonuclease H-like"/>
    <property type="match status" value="1"/>
</dbReference>
<gene>
    <name evidence="3" type="ORF">BAE44_0020823</name>
</gene>
<reference evidence="3 4" key="1">
    <citation type="submission" date="2016-09" db="EMBL/GenBank/DDBJ databases">
        <title>The draft genome of Dichanthelium oligosanthes: A C3 panicoid grass species.</title>
        <authorList>
            <person name="Studer A.J."/>
            <person name="Schnable J.C."/>
            <person name="Brutnell T.P."/>
        </authorList>
    </citation>
    <scope>NUCLEOTIDE SEQUENCE [LARGE SCALE GENOMIC DNA]</scope>
    <source>
        <strain evidence="4">cv. Kellogg 1175</strain>
        <tissue evidence="3">Leaf</tissue>
    </source>
</reference>
<evidence type="ECO:0000313" key="3">
    <source>
        <dbReference type="EMBL" id="OEL18161.1"/>
    </source>
</evidence>
<dbReference type="EMBL" id="LWDX02057536">
    <property type="protein sequence ID" value="OEL18161.1"/>
    <property type="molecule type" value="Genomic_DNA"/>
</dbReference>
<dbReference type="AlphaFoldDB" id="A0A1E5UZ63"/>
<dbReference type="Pfam" id="PF13456">
    <property type="entry name" value="RVT_3"/>
    <property type="match status" value="1"/>
</dbReference>
<dbReference type="Gene3D" id="3.30.420.10">
    <property type="entry name" value="Ribonuclease H-like superfamily/Ribonuclease H"/>
    <property type="match status" value="1"/>
</dbReference>
<dbReference type="PANTHER" id="PTHR47723">
    <property type="entry name" value="OS05G0353850 PROTEIN"/>
    <property type="match status" value="1"/>
</dbReference>